<dbReference type="PROSITE" id="PS50109">
    <property type="entry name" value="HIS_KIN"/>
    <property type="match status" value="1"/>
</dbReference>
<keyword evidence="9" id="KW-1133">Transmembrane helix</keyword>
<dbReference type="EMBL" id="BAAAQW010000003">
    <property type="protein sequence ID" value="GAA2198765.1"/>
    <property type="molecule type" value="Genomic_DNA"/>
</dbReference>
<keyword evidence="4" id="KW-0597">Phosphoprotein</keyword>
<dbReference type="Pfam" id="PF02518">
    <property type="entry name" value="HATPase_c"/>
    <property type="match status" value="1"/>
</dbReference>
<protein>
    <recommendedName>
        <fullName evidence="3">histidine kinase</fullName>
        <ecNumber evidence="3">2.7.13.3</ecNumber>
    </recommendedName>
</protein>
<sequence length="550" mass="58217">MTVSDQLLVRRAARLLQELGPRSRVVLSQLPLVLALTVVFTLGPASSEVRLRPGFLLGLLLQLVLAVLCFAVPWWRLGENAPLAIPIVDFVSLWFLRNGGGAEVTGLGSLAAFPVIWIAASTLASGWALVLCAVGPLAIVLPTLLDALPSPSPSEWTIFVSLPLIMLATAVAIRIAGAGLRVQERQLRAAQGHLHRLLERAEESERLLTGILDTAEIGIVAVSPDRAAARCNRRFRQMLDDAGVPSEGTPASLDRLPLRERDGRTPVPPDRQPIARAAAGEHIDGEVVWLGPAGRARALSVRARPLDGDGGGAVLAFGDVTQLLEDVEAKTDLVRTVAHEFRTPLTAVLGHLDLALEAPDLPAGLGRRIGLAQAGAERLLRIASDLLTSSAELLPLVPSRVDVGQVVRERAESALPAAARADIAIDLDVDQPLPARADPFRVGQAVDNLLSNAIKYSPSGGTVTLSARAEDGWITIGVADTGMGIRPEDRPMVFERFFRSDDARRAHIPGVGLGLAITKTIAERHGGELACVSTPGAGSTFTFRIPAAAG</sequence>
<dbReference type="InterPro" id="IPR003661">
    <property type="entry name" value="HisK_dim/P_dom"/>
</dbReference>
<dbReference type="PANTHER" id="PTHR43711">
    <property type="entry name" value="TWO-COMPONENT HISTIDINE KINASE"/>
    <property type="match status" value="1"/>
</dbReference>
<feature type="domain" description="Histidine kinase" evidence="10">
    <location>
        <begin position="336"/>
        <end position="549"/>
    </location>
</feature>
<evidence type="ECO:0000256" key="9">
    <source>
        <dbReference type="SAM" id="Phobius"/>
    </source>
</evidence>
<dbReference type="SUPFAM" id="SSF55785">
    <property type="entry name" value="PYP-like sensor domain (PAS domain)"/>
    <property type="match status" value="1"/>
</dbReference>
<keyword evidence="6 11" id="KW-0418">Kinase</keyword>
<dbReference type="CDD" id="cd00082">
    <property type="entry name" value="HisKA"/>
    <property type="match status" value="1"/>
</dbReference>
<dbReference type="Gene3D" id="1.10.287.130">
    <property type="match status" value="1"/>
</dbReference>
<dbReference type="Gene3D" id="3.30.565.10">
    <property type="entry name" value="Histidine kinase-like ATPase, C-terminal domain"/>
    <property type="match status" value="1"/>
</dbReference>
<name>A0ABN3BP96_9MICC</name>
<dbReference type="EC" id="2.7.13.3" evidence="3"/>
<evidence type="ECO:0000256" key="2">
    <source>
        <dbReference type="ARBA" id="ARBA00004236"/>
    </source>
</evidence>
<keyword evidence="12" id="KW-1185">Reference proteome</keyword>
<dbReference type="InterPro" id="IPR050736">
    <property type="entry name" value="Sensor_HK_Regulatory"/>
</dbReference>
<dbReference type="Gene3D" id="3.30.450.20">
    <property type="entry name" value="PAS domain"/>
    <property type="match status" value="1"/>
</dbReference>
<keyword evidence="7" id="KW-0902">Two-component regulatory system</keyword>
<dbReference type="SUPFAM" id="SSF47384">
    <property type="entry name" value="Homodimeric domain of signal transducing histidine kinase"/>
    <property type="match status" value="1"/>
</dbReference>
<evidence type="ECO:0000313" key="12">
    <source>
        <dbReference type="Proteomes" id="UP001500432"/>
    </source>
</evidence>
<gene>
    <name evidence="11" type="ORF">GCM10009849_12710</name>
</gene>
<dbReference type="InterPro" id="IPR036097">
    <property type="entry name" value="HisK_dim/P_sf"/>
</dbReference>
<dbReference type="InterPro" id="IPR036890">
    <property type="entry name" value="HATPase_C_sf"/>
</dbReference>
<dbReference type="GO" id="GO:0016301">
    <property type="term" value="F:kinase activity"/>
    <property type="evidence" value="ECO:0007669"/>
    <property type="project" value="UniProtKB-KW"/>
</dbReference>
<evidence type="ECO:0000256" key="3">
    <source>
        <dbReference type="ARBA" id="ARBA00012438"/>
    </source>
</evidence>
<dbReference type="Pfam" id="PF00512">
    <property type="entry name" value="HisKA"/>
    <property type="match status" value="1"/>
</dbReference>
<evidence type="ECO:0000256" key="7">
    <source>
        <dbReference type="ARBA" id="ARBA00023012"/>
    </source>
</evidence>
<evidence type="ECO:0000256" key="6">
    <source>
        <dbReference type="ARBA" id="ARBA00022777"/>
    </source>
</evidence>
<dbReference type="InterPro" id="IPR035965">
    <property type="entry name" value="PAS-like_dom_sf"/>
</dbReference>
<dbReference type="PANTHER" id="PTHR43711:SF1">
    <property type="entry name" value="HISTIDINE KINASE 1"/>
    <property type="match status" value="1"/>
</dbReference>
<evidence type="ECO:0000256" key="1">
    <source>
        <dbReference type="ARBA" id="ARBA00000085"/>
    </source>
</evidence>
<dbReference type="RefSeq" id="WP_344298827.1">
    <property type="nucleotide sequence ID" value="NZ_BAAAQW010000003.1"/>
</dbReference>
<evidence type="ECO:0000256" key="8">
    <source>
        <dbReference type="SAM" id="Coils"/>
    </source>
</evidence>
<dbReference type="PRINTS" id="PR00344">
    <property type="entry name" value="BCTRLSENSOR"/>
</dbReference>
<dbReference type="InterPro" id="IPR005467">
    <property type="entry name" value="His_kinase_dom"/>
</dbReference>
<keyword evidence="9" id="KW-0472">Membrane</keyword>
<dbReference type="SUPFAM" id="SSF55874">
    <property type="entry name" value="ATPase domain of HSP90 chaperone/DNA topoisomerase II/histidine kinase"/>
    <property type="match status" value="1"/>
</dbReference>
<comment type="caution">
    <text evidence="11">The sequence shown here is derived from an EMBL/GenBank/DDBJ whole genome shotgun (WGS) entry which is preliminary data.</text>
</comment>
<dbReference type="InterPro" id="IPR003594">
    <property type="entry name" value="HATPase_dom"/>
</dbReference>
<feature type="transmembrane region" description="Helical" evidence="9">
    <location>
        <begin position="55"/>
        <end position="75"/>
    </location>
</feature>
<keyword evidence="5" id="KW-0808">Transferase</keyword>
<dbReference type="CDD" id="cd00075">
    <property type="entry name" value="HATPase"/>
    <property type="match status" value="1"/>
</dbReference>
<evidence type="ECO:0000256" key="5">
    <source>
        <dbReference type="ARBA" id="ARBA00022679"/>
    </source>
</evidence>
<accession>A0ABN3BP96</accession>
<keyword evidence="8" id="KW-0175">Coiled coil</keyword>
<feature type="transmembrane region" description="Helical" evidence="9">
    <location>
        <begin position="111"/>
        <end position="144"/>
    </location>
</feature>
<dbReference type="SMART" id="SM00388">
    <property type="entry name" value="HisKA"/>
    <property type="match status" value="1"/>
</dbReference>
<feature type="transmembrane region" description="Helical" evidence="9">
    <location>
        <begin position="25"/>
        <end position="43"/>
    </location>
</feature>
<feature type="coiled-coil region" evidence="8">
    <location>
        <begin position="180"/>
        <end position="207"/>
    </location>
</feature>
<dbReference type="SMART" id="SM00387">
    <property type="entry name" value="HATPase_c"/>
    <property type="match status" value="1"/>
</dbReference>
<dbReference type="InterPro" id="IPR004358">
    <property type="entry name" value="Sig_transdc_His_kin-like_C"/>
</dbReference>
<organism evidence="11 12">
    <name type="scientific">Sinomonas flava</name>
    <dbReference type="NCBI Taxonomy" id="496857"/>
    <lineage>
        <taxon>Bacteria</taxon>
        <taxon>Bacillati</taxon>
        <taxon>Actinomycetota</taxon>
        <taxon>Actinomycetes</taxon>
        <taxon>Micrococcales</taxon>
        <taxon>Micrococcaceae</taxon>
        <taxon>Sinomonas</taxon>
    </lineage>
</organism>
<dbReference type="Proteomes" id="UP001500432">
    <property type="component" value="Unassembled WGS sequence"/>
</dbReference>
<evidence type="ECO:0000313" key="11">
    <source>
        <dbReference type="EMBL" id="GAA2198765.1"/>
    </source>
</evidence>
<feature type="transmembrane region" description="Helical" evidence="9">
    <location>
        <begin position="156"/>
        <end position="176"/>
    </location>
</feature>
<comment type="catalytic activity">
    <reaction evidence="1">
        <text>ATP + protein L-histidine = ADP + protein N-phospho-L-histidine.</text>
        <dbReference type="EC" id="2.7.13.3"/>
    </reaction>
</comment>
<reference evidence="11 12" key="1">
    <citation type="journal article" date="2019" name="Int. J. Syst. Evol. Microbiol.">
        <title>The Global Catalogue of Microorganisms (GCM) 10K type strain sequencing project: providing services to taxonomists for standard genome sequencing and annotation.</title>
        <authorList>
            <consortium name="The Broad Institute Genomics Platform"/>
            <consortium name="The Broad Institute Genome Sequencing Center for Infectious Disease"/>
            <person name="Wu L."/>
            <person name="Ma J."/>
        </authorList>
    </citation>
    <scope>NUCLEOTIDE SEQUENCE [LARGE SCALE GENOMIC DNA]</scope>
    <source>
        <strain evidence="11 12">JCM 16034</strain>
    </source>
</reference>
<keyword evidence="9" id="KW-0812">Transmembrane</keyword>
<evidence type="ECO:0000259" key="10">
    <source>
        <dbReference type="PROSITE" id="PS50109"/>
    </source>
</evidence>
<comment type="subcellular location">
    <subcellularLocation>
        <location evidence="2">Cell membrane</location>
    </subcellularLocation>
</comment>
<proteinExistence type="predicted"/>
<evidence type="ECO:0000256" key="4">
    <source>
        <dbReference type="ARBA" id="ARBA00022553"/>
    </source>
</evidence>